<gene>
    <name evidence="5" type="ORF">MUN82_09875</name>
</gene>
<dbReference type="PROSITE" id="PS01124">
    <property type="entry name" value="HTH_ARAC_FAMILY_2"/>
    <property type="match status" value="1"/>
</dbReference>
<dbReference type="InterPro" id="IPR003313">
    <property type="entry name" value="AraC-bd"/>
</dbReference>
<dbReference type="RefSeq" id="WP_245097095.1">
    <property type="nucleotide sequence ID" value="NZ_CP095053.1"/>
</dbReference>
<proteinExistence type="predicted"/>
<evidence type="ECO:0000259" key="4">
    <source>
        <dbReference type="PROSITE" id="PS01124"/>
    </source>
</evidence>
<dbReference type="Gene3D" id="2.60.120.10">
    <property type="entry name" value="Jelly Rolls"/>
    <property type="match status" value="1"/>
</dbReference>
<accession>A0A8T9SZ69</accession>
<evidence type="ECO:0000313" key="5">
    <source>
        <dbReference type="EMBL" id="UOR07388.1"/>
    </source>
</evidence>
<dbReference type="EMBL" id="CP095053">
    <property type="protein sequence ID" value="UOR07388.1"/>
    <property type="molecule type" value="Genomic_DNA"/>
</dbReference>
<name>A0A8T9SZ69_9BACT</name>
<dbReference type="PANTHER" id="PTHR43280">
    <property type="entry name" value="ARAC-FAMILY TRANSCRIPTIONAL REGULATOR"/>
    <property type="match status" value="1"/>
</dbReference>
<feature type="domain" description="HTH araC/xylS-type" evidence="4">
    <location>
        <begin position="187"/>
        <end position="285"/>
    </location>
</feature>
<dbReference type="InterPro" id="IPR018060">
    <property type="entry name" value="HTH_AraC"/>
</dbReference>
<protein>
    <submittedName>
        <fullName evidence="5">AraC family transcriptional regulator</fullName>
    </submittedName>
</protein>
<dbReference type="KEGG" id="haei:MUN82_09875"/>
<evidence type="ECO:0000256" key="2">
    <source>
        <dbReference type="ARBA" id="ARBA00023125"/>
    </source>
</evidence>
<dbReference type="InterPro" id="IPR020449">
    <property type="entry name" value="Tscrpt_reg_AraC-type_HTH"/>
</dbReference>
<sequence length="294" mass="34125">MKVISFKIPKSNKDFIRYQVDDQPYFYDKLHQHPEIQLSYVLEGEGKLIGGDYIGLFRPGDLFLLGHDVPHVFRSHKEYYDEHNGLRSHAIAVFFDHRVFTSGFYSIEELQGVRKFFEQLTGCYRVQDAAREAIARHMLALPQTSNLERVLVVLQIVQQLMRPGALECLNVTDQMHNLNEREGKRMEQVLHFLMEQSHRAISLEEVASIANMSREAFCRFFKERTRKTYVHYLNELRVTNVCQLLLHTDQTIAGVAYACGFANLSHFNRVFFNIMGKTPREYREGSNESLGGGK</sequence>
<dbReference type="Pfam" id="PF02311">
    <property type="entry name" value="AraC_binding"/>
    <property type="match status" value="1"/>
</dbReference>
<dbReference type="InterPro" id="IPR009057">
    <property type="entry name" value="Homeodomain-like_sf"/>
</dbReference>
<dbReference type="GO" id="GO:0003700">
    <property type="term" value="F:DNA-binding transcription factor activity"/>
    <property type="evidence" value="ECO:0007669"/>
    <property type="project" value="InterPro"/>
</dbReference>
<keyword evidence="3" id="KW-0804">Transcription</keyword>
<keyword evidence="6" id="KW-1185">Reference proteome</keyword>
<evidence type="ECO:0000313" key="6">
    <source>
        <dbReference type="Proteomes" id="UP000829925"/>
    </source>
</evidence>
<dbReference type="AlphaFoldDB" id="A0A8T9SZ69"/>
<dbReference type="SMART" id="SM00342">
    <property type="entry name" value="HTH_ARAC"/>
    <property type="match status" value="1"/>
</dbReference>
<dbReference type="Proteomes" id="UP000829925">
    <property type="component" value="Chromosome"/>
</dbReference>
<dbReference type="InterPro" id="IPR014710">
    <property type="entry name" value="RmlC-like_jellyroll"/>
</dbReference>
<dbReference type="Gene3D" id="1.10.10.60">
    <property type="entry name" value="Homeodomain-like"/>
    <property type="match status" value="2"/>
</dbReference>
<reference evidence="5 6" key="1">
    <citation type="submission" date="2022-04" db="EMBL/GenBank/DDBJ databases">
        <title>Hymenobacter sp. isolated from the air.</title>
        <authorList>
            <person name="Won M."/>
            <person name="Lee C.-M."/>
            <person name="Woen H.-Y."/>
            <person name="Kwon S.-W."/>
        </authorList>
    </citation>
    <scope>NUCLEOTIDE SEQUENCE [LARGE SCALE GENOMIC DNA]</scope>
    <source>
        <strain evidence="6">5413 J-13</strain>
    </source>
</reference>
<dbReference type="PRINTS" id="PR00032">
    <property type="entry name" value="HTHARAC"/>
</dbReference>
<dbReference type="InterPro" id="IPR011051">
    <property type="entry name" value="RmlC_Cupin_sf"/>
</dbReference>
<dbReference type="PANTHER" id="PTHR43280:SF27">
    <property type="entry name" value="TRANSCRIPTIONAL REGULATOR MTLR"/>
    <property type="match status" value="1"/>
</dbReference>
<keyword evidence="1" id="KW-0805">Transcription regulation</keyword>
<dbReference type="GO" id="GO:0043565">
    <property type="term" value="F:sequence-specific DNA binding"/>
    <property type="evidence" value="ECO:0007669"/>
    <property type="project" value="InterPro"/>
</dbReference>
<dbReference type="SUPFAM" id="SSF51182">
    <property type="entry name" value="RmlC-like cupins"/>
    <property type="match status" value="1"/>
</dbReference>
<organism evidence="5 6">
    <name type="scientific">Hymenobacter aerilatus</name>
    <dbReference type="NCBI Taxonomy" id="2932251"/>
    <lineage>
        <taxon>Bacteria</taxon>
        <taxon>Pseudomonadati</taxon>
        <taxon>Bacteroidota</taxon>
        <taxon>Cytophagia</taxon>
        <taxon>Cytophagales</taxon>
        <taxon>Hymenobacteraceae</taxon>
        <taxon>Hymenobacter</taxon>
    </lineage>
</organism>
<evidence type="ECO:0000256" key="3">
    <source>
        <dbReference type="ARBA" id="ARBA00023163"/>
    </source>
</evidence>
<evidence type="ECO:0000256" key="1">
    <source>
        <dbReference type="ARBA" id="ARBA00023015"/>
    </source>
</evidence>
<dbReference type="SUPFAM" id="SSF46689">
    <property type="entry name" value="Homeodomain-like"/>
    <property type="match status" value="2"/>
</dbReference>
<keyword evidence="2" id="KW-0238">DNA-binding</keyword>
<dbReference type="Pfam" id="PF12833">
    <property type="entry name" value="HTH_18"/>
    <property type="match status" value="1"/>
</dbReference>